<keyword evidence="14" id="KW-0547">Nucleotide-binding</keyword>
<dbReference type="InterPro" id="IPR001100">
    <property type="entry name" value="Pyr_nuc-diS_OxRdtase"/>
</dbReference>
<accession>A0A1M6S3W6</accession>
<dbReference type="GO" id="GO:0006103">
    <property type="term" value="P:2-oxoglutarate metabolic process"/>
    <property type="evidence" value="ECO:0007669"/>
    <property type="project" value="TreeGrafter"/>
</dbReference>
<comment type="subcellular location">
    <subcellularLocation>
        <location evidence="1">Cytoplasm</location>
    </subcellularLocation>
</comment>
<feature type="binding site" evidence="14">
    <location>
        <position position="49"/>
    </location>
    <ligand>
        <name>FAD</name>
        <dbReference type="ChEBI" id="CHEBI:57692"/>
    </ligand>
</feature>
<reference evidence="20" key="1">
    <citation type="submission" date="2016-11" db="EMBL/GenBank/DDBJ databases">
        <authorList>
            <person name="Varghese N."/>
            <person name="Submissions S."/>
        </authorList>
    </citation>
    <scope>NUCLEOTIDE SEQUENCE [LARGE SCALE GENOMIC DNA]</scope>
    <source>
        <strain evidence="20">DSM 10349</strain>
    </source>
</reference>
<feature type="domain" description="Pyridine nucleotide-disulphide oxidoreductase dimerisation" evidence="17">
    <location>
        <begin position="339"/>
        <end position="448"/>
    </location>
</feature>
<evidence type="ECO:0000256" key="7">
    <source>
        <dbReference type="ARBA" id="ARBA00022827"/>
    </source>
</evidence>
<evidence type="ECO:0000256" key="14">
    <source>
        <dbReference type="PIRSR" id="PIRSR000350-3"/>
    </source>
</evidence>
<keyword evidence="7 14" id="KW-0274">FAD</keyword>
<dbReference type="Gene3D" id="3.50.50.60">
    <property type="entry name" value="FAD/NAD(P)-binding domain"/>
    <property type="match status" value="2"/>
</dbReference>
<dbReference type="InterPro" id="IPR036188">
    <property type="entry name" value="FAD/NAD-bd_sf"/>
</dbReference>
<comment type="similarity">
    <text evidence="2 16">Belongs to the class-I pyridine nucleotide-disulfide oxidoreductase family.</text>
</comment>
<dbReference type="PIRSF" id="PIRSF000350">
    <property type="entry name" value="Mercury_reductase_MerA"/>
    <property type="match status" value="1"/>
</dbReference>
<dbReference type="InterPro" id="IPR016156">
    <property type="entry name" value="FAD/NAD-linked_Rdtase_dimer_sf"/>
</dbReference>
<feature type="disulfide bond" description="Redox-active" evidence="15">
    <location>
        <begin position="40"/>
        <end position="45"/>
    </location>
</feature>
<dbReference type="EMBL" id="FRAR01000012">
    <property type="protein sequence ID" value="SHK39339.1"/>
    <property type="molecule type" value="Genomic_DNA"/>
</dbReference>
<feature type="binding site" evidence="14">
    <location>
        <position position="200"/>
    </location>
    <ligand>
        <name>NAD(+)</name>
        <dbReference type="ChEBI" id="CHEBI:57540"/>
    </ligand>
</feature>
<feature type="active site" description="Proton acceptor" evidence="13">
    <location>
        <position position="437"/>
    </location>
</feature>
<dbReference type="PANTHER" id="PTHR22912:SF217">
    <property type="entry name" value="DIHYDROLIPOYL DEHYDROGENASE"/>
    <property type="match status" value="1"/>
</dbReference>
<name>A0A1M6S3W6_9FIRM</name>
<evidence type="ECO:0000256" key="15">
    <source>
        <dbReference type="PIRSR" id="PIRSR000350-4"/>
    </source>
</evidence>
<evidence type="ECO:0000256" key="2">
    <source>
        <dbReference type="ARBA" id="ARBA00007532"/>
    </source>
</evidence>
<evidence type="ECO:0000256" key="12">
    <source>
        <dbReference type="ARBA" id="ARBA00049187"/>
    </source>
</evidence>
<evidence type="ECO:0000256" key="13">
    <source>
        <dbReference type="PIRSR" id="PIRSR000350-2"/>
    </source>
</evidence>
<evidence type="ECO:0000259" key="17">
    <source>
        <dbReference type="Pfam" id="PF02852"/>
    </source>
</evidence>
<feature type="binding site" evidence="14">
    <location>
        <position position="264"/>
    </location>
    <ligand>
        <name>NAD(+)</name>
        <dbReference type="ChEBI" id="CHEBI:57540"/>
    </ligand>
</feature>
<dbReference type="SUPFAM" id="SSF55424">
    <property type="entry name" value="FAD/NAD-linked reductases, dimerisation (C-terminal) domain"/>
    <property type="match status" value="1"/>
</dbReference>
<proteinExistence type="inferred from homology"/>
<dbReference type="AlphaFoldDB" id="A0A1M6S3W6"/>
<evidence type="ECO:0000256" key="1">
    <source>
        <dbReference type="ARBA" id="ARBA00004496"/>
    </source>
</evidence>
<evidence type="ECO:0000256" key="3">
    <source>
        <dbReference type="ARBA" id="ARBA00012608"/>
    </source>
</evidence>
<evidence type="ECO:0000313" key="20">
    <source>
        <dbReference type="Proteomes" id="UP000183997"/>
    </source>
</evidence>
<dbReference type="InterPro" id="IPR050151">
    <property type="entry name" value="Class-I_Pyr_Nuc-Dis_Oxidored"/>
</dbReference>
<comment type="miscellaneous">
    <text evidence="16">The active site is a redox-active disulfide bond.</text>
</comment>
<evidence type="ECO:0000256" key="8">
    <source>
        <dbReference type="ARBA" id="ARBA00023002"/>
    </source>
</evidence>
<dbReference type="NCBIfam" id="TIGR01350">
    <property type="entry name" value="lipoamide_DH"/>
    <property type="match status" value="1"/>
</dbReference>
<keyword evidence="5" id="KW-0963">Cytoplasm</keyword>
<dbReference type="SUPFAM" id="SSF51905">
    <property type="entry name" value="FAD/NAD(P)-binding domain"/>
    <property type="match status" value="1"/>
</dbReference>
<dbReference type="GO" id="GO:0004148">
    <property type="term" value="F:dihydrolipoyl dehydrogenase (NADH) activity"/>
    <property type="evidence" value="ECO:0007669"/>
    <property type="project" value="UniProtKB-EC"/>
</dbReference>
<dbReference type="Gene3D" id="3.30.390.30">
    <property type="match status" value="1"/>
</dbReference>
<feature type="binding site" evidence="14">
    <location>
        <position position="305"/>
    </location>
    <ligand>
        <name>NAD(+)</name>
        <dbReference type="ChEBI" id="CHEBI:57540"/>
    </ligand>
</feature>
<evidence type="ECO:0000256" key="6">
    <source>
        <dbReference type="ARBA" id="ARBA00022630"/>
    </source>
</evidence>
<dbReference type="GO" id="GO:0005737">
    <property type="term" value="C:cytoplasm"/>
    <property type="evidence" value="ECO:0007669"/>
    <property type="project" value="UniProtKB-SubCell"/>
</dbReference>
<keyword evidence="8 16" id="KW-0560">Oxidoreductase</keyword>
<sequence>MTYQAVVIGGGPGGYVAAIRIAQLGGKVAVVEKDKLGGTCLNRGCIPTKSLIAAVDKLKAVEEAAEFGIEVGKPVIDFGKVQARKAEVVEKLVGGINFLFNKNKVELFNGTAKIKAPGLVEVENNGETQALQCANIVIATGSSPALIKSLGYNGTTIITSEEALQLAEIPKSLLIIGAGVIGCEFAHIYGTMGTEITMVEAAPSILSLQDKDISRRMQTIFKKKKFNIKTNVTIKKIEEVADGIQAELANGEIITAEKALISIGRTLNTQNLGLEEAGIALGERGQILVNDQMETNIKGIYAIGDVVMKYQLAHVASAQGIVVAENIMGKASTMDYSAVPSCIFTSPEVASVGLTEQQVKEKGIPVKTGKFNFMANGKALSMGEGEGFVKVVTNAETDVVVGVHIIGPHASDLIAEATLAVKNGLTAKDLAVTIHAHPTLAEAMMEAAENVHGLSIHG</sequence>
<dbReference type="PROSITE" id="PS00076">
    <property type="entry name" value="PYRIDINE_REDOX_1"/>
    <property type="match status" value="1"/>
</dbReference>
<evidence type="ECO:0000256" key="4">
    <source>
        <dbReference type="ARBA" id="ARBA00016961"/>
    </source>
</evidence>
<feature type="binding site" evidence="14">
    <location>
        <begin position="140"/>
        <end position="142"/>
    </location>
    <ligand>
        <name>FAD</name>
        <dbReference type="ChEBI" id="CHEBI:57692"/>
    </ligand>
</feature>
<comment type="cofactor">
    <cofactor evidence="14 16">
        <name>FAD</name>
        <dbReference type="ChEBI" id="CHEBI:57692"/>
    </cofactor>
    <text evidence="14 16">Binds 1 FAD per subunit.</text>
</comment>
<dbReference type="EC" id="1.8.1.4" evidence="3 16"/>
<organism evidence="19 20">
    <name type="scientific">Desulforamulus aeronauticus DSM 10349</name>
    <dbReference type="NCBI Taxonomy" id="1121421"/>
    <lineage>
        <taxon>Bacteria</taxon>
        <taxon>Bacillati</taxon>
        <taxon>Bacillota</taxon>
        <taxon>Clostridia</taxon>
        <taxon>Eubacteriales</taxon>
        <taxon>Peptococcaceae</taxon>
        <taxon>Desulforamulus</taxon>
    </lineage>
</organism>
<protein>
    <recommendedName>
        <fullName evidence="4 16">Dihydrolipoyl dehydrogenase</fullName>
        <ecNumber evidence="3 16">1.8.1.4</ecNumber>
    </recommendedName>
</protein>
<evidence type="ECO:0000313" key="19">
    <source>
        <dbReference type="EMBL" id="SHK39339.1"/>
    </source>
</evidence>
<evidence type="ECO:0000256" key="9">
    <source>
        <dbReference type="ARBA" id="ARBA00023027"/>
    </source>
</evidence>
<evidence type="ECO:0000256" key="10">
    <source>
        <dbReference type="ARBA" id="ARBA00023157"/>
    </source>
</evidence>
<dbReference type="OrthoDB" id="9807946at2"/>
<comment type="catalytic activity">
    <reaction evidence="12 16">
        <text>N(6)-[(R)-dihydrolipoyl]-L-lysyl-[protein] + NAD(+) = N(6)-[(R)-lipoyl]-L-lysyl-[protein] + NADH + H(+)</text>
        <dbReference type="Rhea" id="RHEA:15045"/>
        <dbReference type="Rhea" id="RHEA-COMP:10474"/>
        <dbReference type="Rhea" id="RHEA-COMP:10475"/>
        <dbReference type="ChEBI" id="CHEBI:15378"/>
        <dbReference type="ChEBI" id="CHEBI:57540"/>
        <dbReference type="ChEBI" id="CHEBI:57945"/>
        <dbReference type="ChEBI" id="CHEBI:83099"/>
        <dbReference type="ChEBI" id="CHEBI:83100"/>
        <dbReference type="EC" id="1.8.1.4"/>
    </reaction>
</comment>
<keyword evidence="10" id="KW-1015">Disulfide bond</keyword>
<dbReference type="PRINTS" id="PR00368">
    <property type="entry name" value="FADPNR"/>
</dbReference>
<dbReference type="InterPro" id="IPR023753">
    <property type="entry name" value="FAD/NAD-binding_dom"/>
</dbReference>
<evidence type="ECO:0000256" key="5">
    <source>
        <dbReference type="ARBA" id="ARBA00022490"/>
    </source>
</evidence>
<evidence type="ECO:0000259" key="18">
    <source>
        <dbReference type="Pfam" id="PF07992"/>
    </source>
</evidence>
<dbReference type="STRING" id="1121421.SAMN02745123_01708"/>
<keyword evidence="11 16" id="KW-0676">Redox-active center</keyword>
<dbReference type="GO" id="GO:0050660">
    <property type="term" value="F:flavin adenine dinucleotide binding"/>
    <property type="evidence" value="ECO:0007669"/>
    <property type="project" value="InterPro"/>
</dbReference>
<dbReference type="RefSeq" id="WP_072913074.1">
    <property type="nucleotide sequence ID" value="NZ_FRAR01000012.1"/>
</dbReference>
<dbReference type="Pfam" id="PF02852">
    <property type="entry name" value="Pyr_redox_dim"/>
    <property type="match status" value="1"/>
</dbReference>
<dbReference type="PANTHER" id="PTHR22912">
    <property type="entry name" value="DISULFIDE OXIDOREDUCTASE"/>
    <property type="match status" value="1"/>
</dbReference>
<dbReference type="PRINTS" id="PR00411">
    <property type="entry name" value="PNDRDTASEI"/>
</dbReference>
<feature type="binding site" evidence="14">
    <location>
        <begin position="177"/>
        <end position="184"/>
    </location>
    <ligand>
        <name>NAD(+)</name>
        <dbReference type="ChEBI" id="CHEBI:57540"/>
    </ligand>
</feature>
<evidence type="ECO:0000256" key="11">
    <source>
        <dbReference type="ARBA" id="ARBA00023284"/>
    </source>
</evidence>
<dbReference type="Pfam" id="PF07992">
    <property type="entry name" value="Pyr_redox_2"/>
    <property type="match status" value="1"/>
</dbReference>
<dbReference type="InterPro" id="IPR012999">
    <property type="entry name" value="Pyr_OxRdtase_I_AS"/>
</dbReference>
<dbReference type="Proteomes" id="UP000183997">
    <property type="component" value="Unassembled WGS sequence"/>
</dbReference>
<keyword evidence="9 14" id="KW-0520">NAD</keyword>
<gene>
    <name evidence="19" type="ORF">SAMN02745123_01708</name>
</gene>
<evidence type="ECO:0000256" key="16">
    <source>
        <dbReference type="RuleBase" id="RU003692"/>
    </source>
</evidence>
<dbReference type="InterPro" id="IPR006258">
    <property type="entry name" value="Lipoamide_DH"/>
</dbReference>
<keyword evidence="20" id="KW-1185">Reference proteome</keyword>
<keyword evidence="6 16" id="KW-0285">Flavoprotein</keyword>
<feature type="domain" description="FAD/NAD(P)-binding" evidence="18">
    <location>
        <begin position="3"/>
        <end position="320"/>
    </location>
</feature>
<dbReference type="FunFam" id="3.30.390.30:FF:000001">
    <property type="entry name" value="Dihydrolipoyl dehydrogenase"/>
    <property type="match status" value="1"/>
</dbReference>
<dbReference type="InterPro" id="IPR004099">
    <property type="entry name" value="Pyr_nucl-diS_OxRdtase_dimer"/>
</dbReference>